<proteinExistence type="predicted"/>
<evidence type="ECO:0000313" key="2">
    <source>
        <dbReference type="Proteomes" id="UP000681317"/>
    </source>
</evidence>
<protein>
    <submittedName>
        <fullName evidence="1">Uncharacterized protein</fullName>
    </submittedName>
</protein>
<reference evidence="1 2" key="1">
    <citation type="submission" date="2021-03" db="EMBL/GenBank/DDBJ databases">
        <title>Complete Genome Sequences of Two Lysobacter Strains Isolated from Sea Water (Lysobacter caseinilyticus) and Soil (Lysobacter helvus) in South Korea.</title>
        <authorList>
            <person name="Watanabe Y."/>
            <person name="Arakawa K."/>
        </authorList>
    </citation>
    <scope>NUCLEOTIDE SEQUENCE [LARGE SCALE GENOMIC DNA]</scope>
    <source>
        <strain evidence="1 2">KVB24</strain>
    </source>
</reference>
<sequence>MLTVTWACAGEKLVVCQALLDAYTRAQNALTDDERDEFGARIREKLDRFSALVEAARFEVVAEEAGNCCRLAPGGIA</sequence>
<keyword evidence="2" id="KW-1185">Reference proteome</keyword>
<name>A0ABN6FWK0_9GAMM</name>
<gene>
    <name evidence="1" type="ORF">LYSCAS_28430</name>
</gene>
<dbReference type="RefSeq" id="WP_213434732.1">
    <property type="nucleotide sequence ID" value="NZ_AP024545.1"/>
</dbReference>
<evidence type="ECO:0000313" key="1">
    <source>
        <dbReference type="EMBL" id="BCT93819.1"/>
    </source>
</evidence>
<dbReference type="Proteomes" id="UP000681317">
    <property type="component" value="Chromosome"/>
</dbReference>
<dbReference type="EMBL" id="AP024545">
    <property type="protein sequence ID" value="BCT93819.1"/>
    <property type="molecule type" value="Genomic_DNA"/>
</dbReference>
<organism evidence="1 2">
    <name type="scientific">Noviluteimonas caseinilytica</name>
    <dbReference type="NCBI Taxonomy" id="2675101"/>
    <lineage>
        <taxon>Bacteria</taxon>
        <taxon>Pseudomonadati</taxon>
        <taxon>Pseudomonadota</taxon>
        <taxon>Gammaproteobacteria</taxon>
        <taxon>Lysobacterales</taxon>
        <taxon>Lysobacteraceae</taxon>
        <taxon>Noviluteimonas</taxon>
    </lineage>
</organism>
<accession>A0ABN6FWK0</accession>